<dbReference type="SUPFAM" id="SSF88723">
    <property type="entry name" value="PIN domain-like"/>
    <property type="match status" value="1"/>
</dbReference>
<comment type="function">
    <text evidence="6">Toxic component of a toxin-antitoxin (TA) system. An RNase.</text>
</comment>
<dbReference type="InterPro" id="IPR022907">
    <property type="entry name" value="VapC_family"/>
</dbReference>
<dbReference type="Pfam" id="PF01850">
    <property type="entry name" value="PIN"/>
    <property type="match status" value="1"/>
</dbReference>
<reference evidence="8 9" key="1">
    <citation type="submission" date="2018-07" db="EMBL/GenBank/DDBJ databases">
        <title>Genomic Encyclopedia of Type Strains, Phase IV (KMG-IV): sequencing the most valuable type-strain genomes for metagenomic binning, comparative biology and taxonomic classification.</title>
        <authorList>
            <person name="Goeker M."/>
        </authorList>
    </citation>
    <scope>NUCLEOTIDE SEQUENCE [LARGE SCALE GENOMIC DNA]</scope>
    <source>
        <strain evidence="8 9">DSM 44290</strain>
    </source>
</reference>
<dbReference type="EMBL" id="QQBC01000003">
    <property type="protein sequence ID" value="RDI67114.1"/>
    <property type="molecule type" value="Genomic_DNA"/>
</dbReference>
<keyword evidence="1 6" id="KW-1277">Toxin-antitoxin system</keyword>
<dbReference type="STRING" id="1210086.GCA_001613105_04693"/>
<evidence type="ECO:0000259" key="7">
    <source>
        <dbReference type="Pfam" id="PF01850"/>
    </source>
</evidence>
<evidence type="ECO:0000256" key="3">
    <source>
        <dbReference type="ARBA" id="ARBA00022723"/>
    </source>
</evidence>
<dbReference type="AlphaFoldDB" id="A0A370ICI6"/>
<dbReference type="Gene3D" id="3.40.50.1010">
    <property type="entry name" value="5'-nuclease"/>
    <property type="match status" value="1"/>
</dbReference>
<keyword evidence="3 6" id="KW-0479">Metal-binding</keyword>
<dbReference type="CDD" id="cd09873">
    <property type="entry name" value="PIN_Pae0151-like"/>
    <property type="match status" value="1"/>
</dbReference>
<dbReference type="GO" id="GO:0004540">
    <property type="term" value="F:RNA nuclease activity"/>
    <property type="evidence" value="ECO:0007669"/>
    <property type="project" value="InterPro"/>
</dbReference>
<comment type="caution">
    <text evidence="8">The sequence shown here is derived from an EMBL/GenBank/DDBJ whole genome shotgun (WGS) entry which is preliminary data.</text>
</comment>
<evidence type="ECO:0000313" key="8">
    <source>
        <dbReference type="EMBL" id="RDI67114.1"/>
    </source>
</evidence>
<dbReference type="GO" id="GO:0090729">
    <property type="term" value="F:toxin activity"/>
    <property type="evidence" value="ECO:0007669"/>
    <property type="project" value="UniProtKB-KW"/>
</dbReference>
<dbReference type="InterPro" id="IPR051619">
    <property type="entry name" value="TypeII_TA_RNase_PINc/VapC"/>
</dbReference>
<comment type="similarity">
    <text evidence="6">Belongs to the PINc/VapC protein family.</text>
</comment>
<evidence type="ECO:0000256" key="2">
    <source>
        <dbReference type="ARBA" id="ARBA00022722"/>
    </source>
</evidence>
<gene>
    <name evidence="6" type="primary">vapC</name>
    <name evidence="8" type="ORF">DFR76_103185</name>
</gene>
<dbReference type="PANTHER" id="PTHR35901">
    <property type="entry name" value="RIBONUCLEASE VAPC3"/>
    <property type="match status" value="1"/>
</dbReference>
<dbReference type="InterPro" id="IPR044153">
    <property type="entry name" value="PIN_Pae0151-like"/>
</dbReference>
<keyword evidence="5 6" id="KW-0460">Magnesium</keyword>
<comment type="cofactor">
    <cofactor evidence="6">
        <name>Mg(2+)</name>
        <dbReference type="ChEBI" id="CHEBI:18420"/>
    </cofactor>
</comment>
<dbReference type="Proteomes" id="UP000254869">
    <property type="component" value="Unassembled WGS sequence"/>
</dbReference>
<dbReference type="PANTHER" id="PTHR35901:SF1">
    <property type="entry name" value="EXONUCLEASE VAPC9"/>
    <property type="match status" value="1"/>
</dbReference>
<dbReference type="RefSeq" id="WP_068001422.1">
    <property type="nucleotide sequence ID" value="NZ_QQBC01000003.1"/>
</dbReference>
<evidence type="ECO:0000256" key="5">
    <source>
        <dbReference type="ARBA" id="ARBA00022842"/>
    </source>
</evidence>
<evidence type="ECO:0000313" key="9">
    <source>
        <dbReference type="Proteomes" id="UP000254869"/>
    </source>
</evidence>
<keyword evidence="2 6" id="KW-0540">Nuclease</keyword>
<feature type="binding site" evidence="6">
    <location>
        <position position="99"/>
    </location>
    <ligand>
        <name>Mg(2+)</name>
        <dbReference type="ChEBI" id="CHEBI:18420"/>
    </ligand>
</feature>
<feature type="domain" description="PIN" evidence="7">
    <location>
        <begin position="5"/>
        <end position="124"/>
    </location>
</feature>
<evidence type="ECO:0000256" key="1">
    <source>
        <dbReference type="ARBA" id="ARBA00022649"/>
    </source>
</evidence>
<sequence length="134" mass="14698">MSDEYVVDASAVSAALVRKDAVGVAVGRLLESSVTHAPHLIDAEVGQVLRRHEYQGRIGEEVAAVGLRMMTALVDNRYEHQGWMATEAWKLRRTISFYDALYVALATRLDIPLLTSDEKLGKASGLSCRVELLG</sequence>
<dbReference type="GO" id="GO:0000287">
    <property type="term" value="F:magnesium ion binding"/>
    <property type="evidence" value="ECO:0007669"/>
    <property type="project" value="UniProtKB-UniRule"/>
</dbReference>
<evidence type="ECO:0000256" key="6">
    <source>
        <dbReference type="HAMAP-Rule" id="MF_00265"/>
    </source>
</evidence>
<proteinExistence type="inferred from homology"/>
<dbReference type="InterPro" id="IPR002716">
    <property type="entry name" value="PIN_dom"/>
</dbReference>
<protein>
    <recommendedName>
        <fullName evidence="6">Ribonuclease VapC</fullName>
        <shortName evidence="6">RNase VapC</shortName>
        <ecNumber evidence="6">3.1.-.-</ecNumber>
    </recommendedName>
    <alternativeName>
        <fullName evidence="6">Toxin VapC</fullName>
    </alternativeName>
</protein>
<dbReference type="EC" id="3.1.-.-" evidence="6"/>
<keyword evidence="6" id="KW-0800">Toxin</keyword>
<name>A0A370ICI6_9NOCA</name>
<keyword evidence="9" id="KW-1185">Reference proteome</keyword>
<feature type="binding site" evidence="6">
    <location>
        <position position="8"/>
    </location>
    <ligand>
        <name>Mg(2+)</name>
        <dbReference type="ChEBI" id="CHEBI:18420"/>
    </ligand>
</feature>
<evidence type="ECO:0000256" key="4">
    <source>
        <dbReference type="ARBA" id="ARBA00022801"/>
    </source>
</evidence>
<dbReference type="InterPro" id="IPR029060">
    <property type="entry name" value="PIN-like_dom_sf"/>
</dbReference>
<accession>A0A370ICI6</accession>
<dbReference type="HAMAP" id="MF_00265">
    <property type="entry name" value="VapC_Nob1"/>
    <property type="match status" value="1"/>
</dbReference>
<organism evidence="8 9">
    <name type="scientific">Nocardia pseudobrasiliensis</name>
    <dbReference type="NCBI Taxonomy" id="45979"/>
    <lineage>
        <taxon>Bacteria</taxon>
        <taxon>Bacillati</taxon>
        <taxon>Actinomycetota</taxon>
        <taxon>Actinomycetes</taxon>
        <taxon>Mycobacteriales</taxon>
        <taxon>Nocardiaceae</taxon>
        <taxon>Nocardia</taxon>
    </lineage>
</organism>
<dbReference type="GO" id="GO:0016787">
    <property type="term" value="F:hydrolase activity"/>
    <property type="evidence" value="ECO:0007669"/>
    <property type="project" value="UniProtKB-KW"/>
</dbReference>
<keyword evidence="4 6" id="KW-0378">Hydrolase</keyword>